<evidence type="ECO:0000313" key="3">
    <source>
        <dbReference type="EMBL" id="PPQ82743.1"/>
    </source>
</evidence>
<dbReference type="InterPro" id="IPR036291">
    <property type="entry name" value="NAD(P)-bd_dom_sf"/>
</dbReference>
<dbReference type="EMBL" id="NHYD01003099">
    <property type="protein sequence ID" value="PPQ82743.1"/>
    <property type="molecule type" value="Genomic_DNA"/>
</dbReference>
<dbReference type="AlphaFoldDB" id="A0A409WW46"/>
<dbReference type="InterPro" id="IPR000683">
    <property type="entry name" value="Gfo/Idh/MocA-like_OxRdtase_N"/>
</dbReference>
<dbReference type="Pfam" id="PF01408">
    <property type="entry name" value="GFO_IDH_MocA"/>
    <property type="match status" value="1"/>
</dbReference>
<dbReference type="STRING" id="93625.A0A409WW46"/>
<dbReference type="GO" id="GO:0000166">
    <property type="term" value="F:nucleotide binding"/>
    <property type="evidence" value="ECO:0007669"/>
    <property type="project" value="InterPro"/>
</dbReference>
<dbReference type="Pfam" id="PF22685">
    <property type="entry name" value="Gal80p_C-like"/>
    <property type="match status" value="1"/>
</dbReference>
<name>A0A409WW46_PSICY</name>
<evidence type="ECO:0000313" key="4">
    <source>
        <dbReference type="Proteomes" id="UP000283269"/>
    </source>
</evidence>
<dbReference type="PANTHER" id="PTHR43708">
    <property type="entry name" value="CONSERVED EXPRESSED OXIDOREDUCTASE (EUROFUNG)"/>
    <property type="match status" value="1"/>
</dbReference>
<feature type="domain" description="Gfo/Idh/MocA-like oxidoreductase N-terminal" evidence="1">
    <location>
        <begin position="11"/>
        <end position="141"/>
    </location>
</feature>
<dbReference type="Gene3D" id="3.30.360.10">
    <property type="entry name" value="Dihydrodipicolinate Reductase, domain 2"/>
    <property type="match status" value="1"/>
</dbReference>
<dbReference type="SUPFAM" id="SSF55347">
    <property type="entry name" value="Glyceraldehyde-3-phosphate dehydrogenase-like, C-terminal domain"/>
    <property type="match status" value="1"/>
</dbReference>
<comment type="caution">
    <text evidence="3">The sequence shown here is derived from an EMBL/GenBank/DDBJ whole genome shotgun (WGS) entry which is preliminary data.</text>
</comment>
<gene>
    <name evidence="3" type="ORF">CVT25_009297</name>
</gene>
<dbReference type="InterPro" id="IPR055080">
    <property type="entry name" value="Gal80p-like_C"/>
</dbReference>
<reference evidence="3 4" key="1">
    <citation type="journal article" date="2018" name="Evol. Lett.">
        <title>Horizontal gene cluster transfer increased hallucinogenic mushroom diversity.</title>
        <authorList>
            <person name="Reynolds H.T."/>
            <person name="Vijayakumar V."/>
            <person name="Gluck-Thaler E."/>
            <person name="Korotkin H.B."/>
            <person name="Matheny P.B."/>
            <person name="Slot J.C."/>
        </authorList>
    </citation>
    <scope>NUCLEOTIDE SEQUENCE [LARGE SCALE GENOMIC DNA]</scope>
    <source>
        <strain evidence="3 4">2631</strain>
    </source>
</reference>
<feature type="domain" description="Gal80p-like C-terminal" evidence="2">
    <location>
        <begin position="151"/>
        <end position="299"/>
    </location>
</feature>
<proteinExistence type="predicted"/>
<dbReference type="SUPFAM" id="SSF51735">
    <property type="entry name" value="NAD(P)-binding Rossmann-fold domains"/>
    <property type="match status" value="1"/>
</dbReference>
<dbReference type="PANTHER" id="PTHR43708:SF1">
    <property type="entry name" value="GALACTOSE_LACTOSE METABOLISM REGULATORY PROTEIN GAL80"/>
    <property type="match status" value="1"/>
</dbReference>
<dbReference type="Gene3D" id="3.40.50.720">
    <property type="entry name" value="NAD(P)-binding Rossmann-like Domain"/>
    <property type="match status" value="1"/>
</dbReference>
<evidence type="ECO:0000259" key="2">
    <source>
        <dbReference type="Pfam" id="PF22685"/>
    </source>
</evidence>
<organism evidence="3 4">
    <name type="scientific">Psilocybe cyanescens</name>
    <dbReference type="NCBI Taxonomy" id="93625"/>
    <lineage>
        <taxon>Eukaryota</taxon>
        <taxon>Fungi</taxon>
        <taxon>Dikarya</taxon>
        <taxon>Basidiomycota</taxon>
        <taxon>Agaricomycotina</taxon>
        <taxon>Agaricomycetes</taxon>
        <taxon>Agaricomycetidae</taxon>
        <taxon>Agaricales</taxon>
        <taxon>Agaricineae</taxon>
        <taxon>Strophariaceae</taxon>
        <taxon>Psilocybe</taxon>
    </lineage>
</organism>
<keyword evidence="4" id="KW-1185">Reference proteome</keyword>
<protein>
    <recommendedName>
        <fullName evidence="5">Gfo/Idh/MocA-like oxidoreductase N-terminal domain-containing protein</fullName>
    </recommendedName>
</protein>
<dbReference type="Proteomes" id="UP000283269">
    <property type="component" value="Unassembled WGS sequence"/>
</dbReference>
<evidence type="ECO:0008006" key="5">
    <source>
        <dbReference type="Google" id="ProtNLM"/>
    </source>
</evidence>
<accession>A0A409WW46</accession>
<dbReference type="OrthoDB" id="64915at2759"/>
<evidence type="ECO:0000259" key="1">
    <source>
        <dbReference type="Pfam" id="PF01408"/>
    </source>
</evidence>
<sequence>MSSTSNASASIRVGFVGLSSTGWASTALAPSLIQSSLGGAYDIVAVSTTSEASAKASADKYSEWVGHPIKAYFGDASKISADENVDLVAVAVWAPHHKSVVMRAIEAKKDFFIEWPAGASLKETEEIAAAARKQGVRSIVGLQGRHSAVTRKVKELLSSGAIGTIRSTNVLALMPRERNLWTPFSSEKDVRLTHRENGSTLLDIPIIHQLDILTFLLGDFINVSASDAIFYPVGTIVDSEGKPTEKKYPSKNPDHFAITGFLKGGIMANIFWRAGYASSEGRRHYIWEIEGDEGSIRMEAPVAYPSIYEPDLFLNGQKIELETPGDVMQSLGAAWKEFAEGRSGNIATIDDAVKNHRLIEAIETSARSGTRVTL</sequence>
<dbReference type="InParanoid" id="A0A409WW46"/>
<dbReference type="InterPro" id="IPR051317">
    <property type="entry name" value="Gfo/Idh/MocA_oxidoreduct"/>
</dbReference>